<dbReference type="AlphaFoldDB" id="A0A1Y5FGW3"/>
<gene>
    <name evidence="1" type="ORF">A9Q84_03000</name>
</gene>
<evidence type="ECO:0000313" key="1">
    <source>
        <dbReference type="EMBL" id="OUS00165.1"/>
    </source>
</evidence>
<protein>
    <submittedName>
        <fullName evidence="1">Uncharacterized protein</fullName>
    </submittedName>
</protein>
<name>A0A1Y5FGW3_9BACT</name>
<dbReference type="EMBL" id="MAAO01000002">
    <property type="protein sequence ID" value="OUS00165.1"/>
    <property type="molecule type" value="Genomic_DNA"/>
</dbReference>
<evidence type="ECO:0000313" key="2">
    <source>
        <dbReference type="Proteomes" id="UP000196531"/>
    </source>
</evidence>
<sequence length="76" mass="8515">MFKDFFKIQFIAILILVLNAVATQNIKLIPKTETKSAKTTKVVNAEKKSLKKIQFPKISAANPRGMLLQAIEKSLN</sequence>
<comment type="caution">
    <text evidence="1">The sequence shown here is derived from an EMBL/GenBank/DDBJ whole genome shotgun (WGS) entry which is preliminary data.</text>
</comment>
<reference evidence="2" key="1">
    <citation type="journal article" date="2017" name="Proc. Natl. Acad. Sci. U.S.A.">
        <title>Simulation of Deepwater Horizon oil plume reveals substrate specialization within a complex community of hydrocarbon-degraders.</title>
        <authorList>
            <person name="Hu P."/>
            <person name="Dubinsky E.A."/>
            <person name="Probst A.J."/>
            <person name="Wang J."/>
            <person name="Sieber C.M.K."/>
            <person name="Tom L.M."/>
            <person name="Gardinali P."/>
            <person name="Banfield J.F."/>
            <person name="Atlas R.M."/>
            <person name="Andersen G.L."/>
        </authorList>
    </citation>
    <scope>NUCLEOTIDE SEQUENCE [LARGE SCALE GENOMIC DNA]</scope>
</reference>
<organism evidence="1 2">
    <name type="scientific">Halobacteriovorax marinus</name>
    <dbReference type="NCBI Taxonomy" id="97084"/>
    <lineage>
        <taxon>Bacteria</taxon>
        <taxon>Pseudomonadati</taxon>
        <taxon>Bdellovibrionota</taxon>
        <taxon>Bacteriovoracia</taxon>
        <taxon>Bacteriovoracales</taxon>
        <taxon>Halobacteriovoraceae</taxon>
        <taxon>Halobacteriovorax</taxon>
    </lineage>
</organism>
<proteinExistence type="predicted"/>
<dbReference type="Proteomes" id="UP000196531">
    <property type="component" value="Unassembled WGS sequence"/>
</dbReference>
<accession>A0A1Y5FGW3</accession>